<evidence type="ECO:0000259" key="15">
    <source>
        <dbReference type="Pfam" id="PF01207"/>
    </source>
</evidence>
<dbReference type="CDD" id="cd02801">
    <property type="entry name" value="DUS_like_FMN"/>
    <property type="match status" value="1"/>
</dbReference>
<dbReference type="Gene3D" id="3.20.20.70">
    <property type="entry name" value="Aldolase class I"/>
    <property type="match status" value="1"/>
</dbReference>
<comment type="caution">
    <text evidence="16">The sequence shown here is derived from an EMBL/GenBank/DDBJ whole genome shotgun (WGS) entry which is preliminary data.</text>
</comment>
<sequence length="318" mass="35569">MVNFWHQLAIINKPFLVLAPMDGVTDFVFREIIAGTAKPDVLFTEFTNTEALVSKGYDNTIHRLKFSQAQRPIIAQIWGLDPKNFYTTARLVKDLGFDGIDINMGCPDRAVMKMGSGASLIKTPTLAAEMIAATKEGAPGMPISVKTRIGVTTMVTETWIRFLLEQHIDALTIHGRTAKELSKVPAHWDEIGKTVKLRDHISPGTMVIGNGDIMSLEQAGQAHTAYGVDGVMIGKGVFHNPWVFERIPKNHTGAESLQLLLKHTKLFCDTYPSPQRFPAMKKYFKIYVRSFRGATSLIRQLMETTDFSEVEKLVKQYI</sequence>
<reference evidence="16 17" key="1">
    <citation type="journal article" date="2016" name="Nat. Commun.">
        <title>Thousands of microbial genomes shed light on interconnected biogeochemical processes in an aquifer system.</title>
        <authorList>
            <person name="Anantharaman K."/>
            <person name="Brown C.T."/>
            <person name="Hug L.A."/>
            <person name="Sharon I."/>
            <person name="Castelle C.J."/>
            <person name="Probst A.J."/>
            <person name="Thomas B.C."/>
            <person name="Singh A."/>
            <person name="Wilkins M.J."/>
            <person name="Karaoz U."/>
            <person name="Brodie E.L."/>
            <person name="Williams K.H."/>
            <person name="Hubbard S.S."/>
            <person name="Banfield J.F."/>
        </authorList>
    </citation>
    <scope>NUCLEOTIDE SEQUENCE [LARGE SCALE GENOMIC DNA]</scope>
</reference>
<comment type="function">
    <text evidence="2 12">Catalyzes the synthesis of 5,6-dihydrouridine (D), a modified base found in the D-loop of most tRNAs, via the reduction of the C5-C6 double bond in target uridines.</text>
</comment>
<proteinExistence type="inferred from homology"/>
<feature type="binding site" evidence="14">
    <location>
        <position position="76"/>
    </location>
    <ligand>
        <name>FMN</name>
        <dbReference type="ChEBI" id="CHEBI:58210"/>
    </ligand>
</feature>
<evidence type="ECO:0000256" key="13">
    <source>
        <dbReference type="PIRSR" id="PIRSR006621-1"/>
    </source>
</evidence>
<keyword evidence="4 12" id="KW-0285">Flavoprotein</keyword>
<dbReference type="Gene3D" id="1.10.1200.80">
    <property type="entry name" value="Putative flavin oxidoreducatase, domain 2"/>
    <property type="match status" value="1"/>
</dbReference>
<dbReference type="EMBL" id="MFJZ01000063">
    <property type="protein sequence ID" value="OGG28928.1"/>
    <property type="molecule type" value="Genomic_DNA"/>
</dbReference>
<evidence type="ECO:0000256" key="11">
    <source>
        <dbReference type="ARBA" id="ARBA00048802"/>
    </source>
</evidence>
<evidence type="ECO:0000256" key="9">
    <source>
        <dbReference type="ARBA" id="ARBA00023002"/>
    </source>
</evidence>
<evidence type="ECO:0000313" key="16">
    <source>
        <dbReference type="EMBL" id="OGG28928.1"/>
    </source>
</evidence>
<evidence type="ECO:0000256" key="12">
    <source>
        <dbReference type="PIRNR" id="PIRNR006621"/>
    </source>
</evidence>
<evidence type="ECO:0000256" key="14">
    <source>
        <dbReference type="PIRSR" id="PIRSR006621-2"/>
    </source>
</evidence>
<dbReference type="InterPro" id="IPR001269">
    <property type="entry name" value="DUS_fam"/>
</dbReference>
<evidence type="ECO:0000256" key="2">
    <source>
        <dbReference type="ARBA" id="ARBA00002790"/>
    </source>
</evidence>
<dbReference type="InterPro" id="IPR035587">
    <property type="entry name" value="DUS-like_FMN-bd"/>
</dbReference>
<keyword evidence="5 12" id="KW-0288">FMN</keyword>
<keyword evidence="8" id="KW-0694">RNA-binding</keyword>
<evidence type="ECO:0000256" key="6">
    <source>
        <dbReference type="ARBA" id="ARBA00022694"/>
    </source>
</evidence>
<accession>A0A1F6AWC7</accession>
<dbReference type="PANTHER" id="PTHR11082">
    <property type="entry name" value="TRNA-DIHYDROURIDINE SYNTHASE"/>
    <property type="match status" value="1"/>
</dbReference>
<dbReference type="GO" id="GO:0017150">
    <property type="term" value="F:tRNA dihydrouridine synthase activity"/>
    <property type="evidence" value="ECO:0007669"/>
    <property type="project" value="InterPro"/>
</dbReference>
<keyword evidence="14" id="KW-0547">Nucleotide-binding</keyword>
<comment type="similarity">
    <text evidence="12">Belongs to the dus family.</text>
</comment>
<organism evidence="16 17">
    <name type="scientific">Candidatus Gottesmanbacteria bacterium RIFCSPLOWO2_01_FULL_49_10</name>
    <dbReference type="NCBI Taxonomy" id="1798396"/>
    <lineage>
        <taxon>Bacteria</taxon>
        <taxon>Candidatus Gottesmaniibacteriota</taxon>
    </lineage>
</organism>
<dbReference type="PIRSF" id="PIRSF006621">
    <property type="entry name" value="Dus"/>
    <property type="match status" value="1"/>
</dbReference>
<feature type="active site" description="Proton donor" evidence="13">
    <location>
        <position position="106"/>
    </location>
</feature>
<feature type="binding site" evidence="14">
    <location>
        <position position="146"/>
    </location>
    <ligand>
        <name>FMN</name>
        <dbReference type="ChEBI" id="CHEBI:58210"/>
    </ligand>
</feature>
<evidence type="ECO:0000313" key="17">
    <source>
        <dbReference type="Proteomes" id="UP000176409"/>
    </source>
</evidence>
<name>A0A1F6AWC7_9BACT</name>
<dbReference type="PANTHER" id="PTHR11082:SF25">
    <property type="entry name" value="DUS-LIKE FMN-BINDING DOMAIN-CONTAINING PROTEIN"/>
    <property type="match status" value="1"/>
</dbReference>
<comment type="catalytic activity">
    <reaction evidence="11">
        <text>a 5,6-dihydrouridine in tRNA + NAD(+) = a uridine in tRNA + NADH + H(+)</text>
        <dbReference type="Rhea" id="RHEA:54452"/>
        <dbReference type="Rhea" id="RHEA-COMP:13339"/>
        <dbReference type="Rhea" id="RHEA-COMP:13887"/>
        <dbReference type="ChEBI" id="CHEBI:15378"/>
        <dbReference type="ChEBI" id="CHEBI:57540"/>
        <dbReference type="ChEBI" id="CHEBI:57945"/>
        <dbReference type="ChEBI" id="CHEBI:65315"/>
        <dbReference type="ChEBI" id="CHEBI:74443"/>
    </reaction>
</comment>
<evidence type="ECO:0000256" key="8">
    <source>
        <dbReference type="ARBA" id="ARBA00022884"/>
    </source>
</evidence>
<dbReference type="PROSITE" id="PS01136">
    <property type="entry name" value="UPF0034"/>
    <property type="match status" value="1"/>
</dbReference>
<dbReference type="Pfam" id="PF01207">
    <property type="entry name" value="Dus"/>
    <property type="match status" value="1"/>
</dbReference>
<keyword evidence="6 12" id="KW-0819">tRNA processing</keyword>
<dbReference type="GO" id="GO:0000049">
    <property type="term" value="F:tRNA binding"/>
    <property type="evidence" value="ECO:0007669"/>
    <property type="project" value="UniProtKB-KW"/>
</dbReference>
<evidence type="ECO:0000256" key="5">
    <source>
        <dbReference type="ARBA" id="ARBA00022643"/>
    </source>
</evidence>
<keyword evidence="3" id="KW-0820">tRNA-binding</keyword>
<dbReference type="InterPro" id="IPR013785">
    <property type="entry name" value="Aldolase_TIM"/>
</dbReference>
<evidence type="ECO:0000256" key="4">
    <source>
        <dbReference type="ARBA" id="ARBA00022630"/>
    </source>
</evidence>
<dbReference type="SUPFAM" id="SSF51395">
    <property type="entry name" value="FMN-linked oxidoreductases"/>
    <property type="match status" value="1"/>
</dbReference>
<feature type="binding site" evidence="14">
    <location>
        <position position="174"/>
    </location>
    <ligand>
        <name>FMN</name>
        <dbReference type="ChEBI" id="CHEBI:58210"/>
    </ligand>
</feature>
<evidence type="ECO:0000256" key="7">
    <source>
        <dbReference type="ARBA" id="ARBA00022857"/>
    </source>
</evidence>
<dbReference type="GO" id="GO:0050660">
    <property type="term" value="F:flavin adenine dinucleotide binding"/>
    <property type="evidence" value="ECO:0007669"/>
    <property type="project" value="InterPro"/>
</dbReference>
<dbReference type="EC" id="1.3.1.-" evidence="12"/>
<evidence type="ECO:0000256" key="3">
    <source>
        <dbReference type="ARBA" id="ARBA00022555"/>
    </source>
</evidence>
<comment type="catalytic activity">
    <reaction evidence="10">
        <text>a 5,6-dihydrouridine in tRNA + NADP(+) = a uridine in tRNA + NADPH + H(+)</text>
        <dbReference type="Rhea" id="RHEA:23624"/>
        <dbReference type="Rhea" id="RHEA-COMP:13339"/>
        <dbReference type="Rhea" id="RHEA-COMP:13887"/>
        <dbReference type="ChEBI" id="CHEBI:15378"/>
        <dbReference type="ChEBI" id="CHEBI:57783"/>
        <dbReference type="ChEBI" id="CHEBI:58349"/>
        <dbReference type="ChEBI" id="CHEBI:65315"/>
        <dbReference type="ChEBI" id="CHEBI:74443"/>
    </reaction>
</comment>
<keyword evidence="7" id="KW-0521">NADP</keyword>
<gene>
    <name evidence="16" type="ORF">A2973_01330</name>
</gene>
<dbReference type="Proteomes" id="UP000176409">
    <property type="component" value="Unassembled WGS sequence"/>
</dbReference>
<dbReference type="STRING" id="1798396.A2973_01330"/>
<keyword evidence="9 12" id="KW-0560">Oxidoreductase</keyword>
<protein>
    <recommendedName>
        <fullName evidence="12">tRNA-dihydrouridine synthase</fullName>
        <ecNumber evidence="12">1.3.1.-</ecNumber>
    </recommendedName>
</protein>
<evidence type="ECO:0000256" key="10">
    <source>
        <dbReference type="ARBA" id="ARBA00048205"/>
    </source>
</evidence>
<dbReference type="InterPro" id="IPR024036">
    <property type="entry name" value="tRNA-dHydroUridine_Synthase_C"/>
</dbReference>
<dbReference type="InterPro" id="IPR018517">
    <property type="entry name" value="tRNA_hU_synthase_CS"/>
</dbReference>
<evidence type="ECO:0000256" key="1">
    <source>
        <dbReference type="ARBA" id="ARBA00001917"/>
    </source>
</evidence>
<feature type="domain" description="DUS-like FMN-binding" evidence="15">
    <location>
        <begin position="18"/>
        <end position="314"/>
    </location>
</feature>
<dbReference type="AlphaFoldDB" id="A0A1F6AWC7"/>
<comment type="cofactor">
    <cofactor evidence="1 12 14">
        <name>FMN</name>
        <dbReference type="ChEBI" id="CHEBI:58210"/>
    </cofactor>
</comment>